<dbReference type="EMBL" id="GECU01012436">
    <property type="protein sequence ID" value="JAS95270.1"/>
    <property type="molecule type" value="Transcribed_RNA"/>
</dbReference>
<gene>
    <name evidence="1" type="ORF">g.56137</name>
</gene>
<proteinExistence type="predicted"/>
<accession>A0A1B6J7W8</accession>
<reference evidence="1" key="1">
    <citation type="submission" date="2015-11" db="EMBL/GenBank/DDBJ databases">
        <title>De novo transcriptome assembly of four potential Pierce s Disease insect vectors from Arizona vineyards.</title>
        <authorList>
            <person name="Tassone E.E."/>
        </authorList>
    </citation>
    <scope>NUCLEOTIDE SEQUENCE</scope>
</reference>
<feature type="non-terminal residue" evidence="1">
    <location>
        <position position="102"/>
    </location>
</feature>
<organism evidence="1">
    <name type="scientific">Homalodisca liturata</name>
    <dbReference type="NCBI Taxonomy" id="320908"/>
    <lineage>
        <taxon>Eukaryota</taxon>
        <taxon>Metazoa</taxon>
        <taxon>Ecdysozoa</taxon>
        <taxon>Arthropoda</taxon>
        <taxon>Hexapoda</taxon>
        <taxon>Insecta</taxon>
        <taxon>Pterygota</taxon>
        <taxon>Neoptera</taxon>
        <taxon>Paraneoptera</taxon>
        <taxon>Hemiptera</taxon>
        <taxon>Auchenorrhyncha</taxon>
        <taxon>Membracoidea</taxon>
        <taxon>Cicadellidae</taxon>
        <taxon>Cicadellinae</taxon>
        <taxon>Proconiini</taxon>
        <taxon>Homalodisca</taxon>
    </lineage>
</organism>
<protein>
    <submittedName>
        <fullName evidence="1">Uncharacterized protein</fullName>
    </submittedName>
</protein>
<evidence type="ECO:0000313" key="1">
    <source>
        <dbReference type="EMBL" id="JAS95270.1"/>
    </source>
</evidence>
<name>A0A1B6J7W8_9HEMI</name>
<feature type="non-terminal residue" evidence="1">
    <location>
        <position position="1"/>
    </location>
</feature>
<dbReference type="AlphaFoldDB" id="A0A1B6J7W8"/>
<sequence length="102" mass="11850">LHGKVFLRNLNKYYYSEQVHLSSESARRRLEVSTRFFRITGRKTRSAIVSLLLVSVNDLQALGDPRNRVYSTYCQVSLETKESMNVRSVLATFESKRIFSTK</sequence>